<dbReference type="CDD" id="cd03230">
    <property type="entry name" value="ABC_DR_subfamily_A"/>
    <property type="match status" value="1"/>
</dbReference>
<keyword evidence="3 5" id="KW-0067">ATP-binding</keyword>
<dbReference type="InterPro" id="IPR051782">
    <property type="entry name" value="ABC_Transporter_VariousFunc"/>
</dbReference>
<dbReference type="PANTHER" id="PTHR42939">
    <property type="entry name" value="ABC TRANSPORTER ATP-BINDING PROTEIN ALBC-RELATED"/>
    <property type="match status" value="1"/>
</dbReference>
<gene>
    <name evidence="5" type="ORF">IAD24_04855</name>
</gene>
<evidence type="ECO:0000256" key="3">
    <source>
        <dbReference type="ARBA" id="ARBA00022840"/>
    </source>
</evidence>
<dbReference type="Gene3D" id="3.40.50.300">
    <property type="entry name" value="P-loop containing nucleotide triphosphate hydrolases"/>
    <property type="match status" value="1"/>
</dbReference>
<dbReference type="SMART" id="SM00382">
    <property type="entry name" value="AAA"/>
    <property type="match status" value="1"/>
</dbReference>
<dbReference type="GO" id="GO:0016887">
    <property type="term" value="F:ATP hydrolysis activity"/>
    <property type="evidence" value="ECO:0007669"/>
    <property type="project" value="InterPro"/>
</dbReference>
<dbReference type="SUPFAM" id="SSF52540">
    <property type="entry name" value="P-loop containing nucleoside triphosphate hydrolases"/>
    <property type="match status" value="1"/>
</dbReference>
<evidence type="ECO:0000256" key="1">
    <source>
        <dbReference type="ARBA" id="ARBA00022448"/>
    </source>
</evidence>
<feature type="domain" description="ABC transporter" evidence="4">
    <location>
        <begin position="1"/>
        <end position="246"/>
    </location>
</feature>
<reference evidence="5" key="2">
    <citation type="journal article" date="2021" name="PeerJ">
        <title>Extensive microbial diversity within the chicken gut microbiome revealed by metagenomics and culture.</title>
        <authorList>
            <person name="Gilroy R."/>
            <person name="Ravi A."/>
            <person name="Getino M."/>
            <person name="Pursley I."/>
            <person name="Horton D.L."/>
            <person name="Alikhan N.F."/>
            <person name="Baker D."/>
            <person name="Gharbi K."/>
            <person name="Hall N."/>
            <person name="Watson M."/>
            <person name="Adriaenssens E.M."/>
            <person name="Foster-Nyarko E."/>
            <person name="Jarju S."/>
            <person name="Secka A."/>
            <person name="Antonio M."/>
            <person name="Oren A."/>
            <person name="Chaudhuri R.R."/>
            <person name="La Ragione R."/>
            <person name="Hildebrand F."/>
            <person name="Pallen M.J."/>
        </authorList>
    </citation>
    <scope>NUCLEOTIDE SEQUENCE</scope>
    <source>
        <strain evidence="5">ChiGjej2B2-16831</strain>
    </source>
</reference>
<dbReference type="InterPro" id="IPR003593">
    <property type="entry name" value="AAA+_ATPase"/>
</dbReference>
<dbReference type="EMBL" id="DVNZ01000150">
    <property type="protein sequence ID" value="HIU94471.1"/>
    <property type="molecule type" value="Genomic_DNA"/>
</dbReference>
<protein>
    <submittedName>
        <fullName evidence="5">ABC transporter ATP-binding protein</fullName>
    </submittedName>
</protein>
<proteinExistence type="predicted"/>
<evidence type="ECO:0000313" key="5">
    <source>
        <dbReference type="EMBL" id="HIU94471.1"/>
    </source>
</evidence>
<keyword evidence="1" id="KW-0813">Transport</keyword>
<dbReference type="InterPro" id="IPR003439">
    <property type="entry name" value="ABC_transporter-like_ATP-bd"/>
</dbReference>
<organism evidence="5 6">
    <name type="scientific">Candidatus Aphodomorpha intestinavium</name>
    <dbReference type="NCBI Taxonomy" id="2840672"/>
    <lineage>
        <taxon>Bacteria</taxon>
        <taxon>Bacillati</taxon>
        <taxon>Bacillota</taxon>
        <taxon>Clostridia</taxon>
        <taxon>Eubacteriales</taxon>
        <taxon>Candidatus Aphodomorpha</taxon>
    </lineage>
</organism>
<reference evidence="5" key="1">
    <citation type="submission" date="2020-10" db="EMBL/GenBank/DDBJ databases">
        <authorList>
            <person name="Gilroy R."/>
        </authorList>
    </citation>
    <scope>NUCLEOTIDE SEQUENCE</scope>
    <source>
        <strain evidence="5">ChiGjej2B2-16831</strain>
    </source>
</reference>
<evidence type="ECO:0000256" key="2">
    <source>
        <dbReference type="ARBA" id="ARBA00022741"/>
    </source>
</evidence>
<comment type="caution">
    <text evidence="5">The sequence shown here is derived from an EMBL/GenBank/DDBJ whole genome shotgun (WGS) entry which is preliminary data.</text>
</comment>
<sequence>MRHGSIGAAAPGPEARCAFALSGIRRSFPGFTLGPLDLSLPAGCILGLVGENGAGKTTAIRLLLGMLRPDAGEAQVLGERVDAARDNCAFRARVGVVPDEIGLPPDMSARQLAGLFRRVFPAWDGGAYRGYLDRLAVPADKPFSALSSGTRKKLALAAALSHGAELLVFDEATAGLDPLVRDDILTILMDFTRDGAHAALLSSHIVSDLEKACDYIALLHAGRLLLCDEKDRLLERFGLLRGGAAALAAVPAAAVRARRATPYGAELLVERALLPAALRADPVNIEDLFILLAREEGCACDASADCC</sequence>
<keyword evidence="2" id="KW-0547">Nucleotide-binding</keyword>
<dbReference type="Pfam" id="PF00005">
    <property type="entry name" value="ABC_tran"/>
    <property type="match status" value="1"/>
</dbReference>
<dbReference type="Proteomes" id="UP000824128">
    <property type="component" value="Unassembled WGS sequence"/>
</dbReference>
<accession>A0A9D1N4G5</accession>
<dbReference type="PANTHER" id="PTHR42939:SF1">
    <property type="entry name" value="ABC TRANSPORTER ATP-BINDING PROTEIN ALBC-RELATED"/>
    <property type="match status" value="1"/>
</dbReference>
<dbReference type="InterPro" id="IPR027417">
    <property type="entry name" value="P-loop_NTPase"/>
</dbReference>
<evidence type="ECO:0000259" key="4">
    <source>
        <dbReference type="PROSITE" id="PS50893"/>
    </source>
</evidence>
<dbReference type="PROSITE" id="PS50893">
    <property type="entry name" value="ABC_TRANSPORTER_2"/>
    <property type="match status" value="1"/>
</dbReference>
<dbReference type="GO" id="GO:0005524">
    <property type="term" value="F:ATP binding"/>
    <property type="evidence" value="ECO:0007669"/>
    <property type="project" value="UniProtKB-KW"/>
</dbReference>
<dbReference type="AlphaFoldDB" id="A0A9D1N4G5"/>
<name>A0A9D1N4G5_9FIRM</name>
<evidence type="ECO:0000313" key="6">
    <source>
        <dbReference type="Proteomes" id="UP000824128"/>
    </source>
</evidence>